<dbReference type="HOGENOM" id="CLU_2413176_0_0_1"/>
<protein>
    <submittedName>
        <fullName evidence="1">Uncharacterized protein</fullName>
    </submittedName>
</protein>
<dbReference type="Proteomes" id="UP000001861">
    <property type="component" value="Unassembled WGS sequence"/>
</dbReference>
<dbReference type="KEGG" id="cci:CC1G_14574"/>
<keyword evidence="2" id="KW-1185">Reference proteome</keyword>
<evidence type="ECO:0000313" key="1">
    <source>
        <dbReference type="EMBL" id="EFI27648.1"/>
    </source>
</evidence>
<accession>D6RMP6</accession>
<dbReference type="EMBL" id="AACS02000005">
    <property type="protein sequence ID" value="EFI27648.1"/>
    <property type="molecule type" value="Genomic_DNA"/>
</dbReference>
<dbReference type="STRING" id="240176.D6RMP6"/>
<comment type="caution">
    <text evidence="1">The sequence shown here is derived from an EMBL/GenBank/DDBJ whole genome shotgun (WGS) entry which is preliminary data.</text>
</comment>
<dbReference type="InParanoid" id="D6RMP6"/>
<dbReference type="VEuPathDB" id="FungiDB:CC1G_14574"/>
<proteinExistence type="predicted"/>
<gene>
    <name evidence="1" type="ORF">CC1G_14574</name>
</gene>
<dbReference type="RefSeq" id="XP_002911142.1">
    <property type="nucleotide sequence ID" value="XM_002911096.1"/>
</dbReference>
<organism evidence="1 2">
    <name type="scientific">Coprinopsis cinerea (strain Okayama-7 / 130 / ATCC MYA-4618 / FGSC 9003)</name>
    <name type="common">Inky cap fungus</name>
    <name type="synonym">Hormographiella aspergillata</name>
    <dbReference type="NCBI Taxonomy" id="240176"/>
    <lineage>
        <taxon>Eukaryota</taxon>
        <taxon>Fungi</taxon>
        <taxon>Dikarya</taxon>
        <taxon>Basidiomycota</taxon>
        <taxon>Agaricomycotina</taxon>
        <taxon>Agaricomycetes</taxon>
        <taxon>Agaricomycetidae</taxon>
        <taxon>Agaricales</taxon>
        <taxon>Agaricineae</taxon>
        <taxon>Psathyrellaceae</taxon>
        <taxon>Coprinopsis</taxon>
    </lineage>
</organism>
<dbReference type="AlphaFoldDB" id="D6RMP6"/>
<evidence type="ECO:0000313" key="2">
    <source>
        <dbReference type="Proteomes" id="UP000001861"/>
    </source>
</evidence>
<reference evidence="1 2" key="1">
    <citation type="journal article" date="2010" name="Proc. Natl. Acad. Sci. U.S.A.">
        <title>Insights into evolution of multicellular fungi from the assembled chromosomes of the mushroom Coprinopsis cinerea (Coprinus cinereus).</title>
        <authorList>
            <person name="Stajich J.E."/>
            <person name="Wilke S.K."/>
            <person name="Ahren D."/>
            <person name="Au C.H."/>
            <person name="Birren B.W."/>
            <person name="Borodovsky M."/>
            <person name="Burns C."/>
            <person name="Canback B."/>
            <person name="Casselton L.A."/>
            <person name="Cheng C.K."/>
            <person name="Deng J."/>
            <person name="Dietrich F.S."/>
            <person name="Fargo D.C."/>
            <person name="Farman M.L."/>
            <person name="Gathman A.C."/>
            <person name="Goldberg J."/>
            <person name="Guigo R."/>
            <person name="Hoegger P.J."/>
            <person name="Hooker J.B."/>
            <person name="Huggins A."/>
            <person name="James T.Y."/>
            <person name="Kamada T."/>
            <person name="Kilaru S."/>
            <person name="Kodira C."/>
            <person name="Kues U."/>
            <person name="Kupfer D."/>
            <person name="Kwan H.S."/>
            <person name="Lomsadze A."/>
            <person name="Li W."/>
            <person name="Lilly W.W."/>
            <person name="Ma L.J."/>
            <person name="Mackey A.J."/>
            <person name="Manning G."/>
            <person name="Martin F."/>
            <person name="Muraguchi H."/>
            <person name="Natvig D.O."/>
            <person name="Palmerini H."/>
            <person name="Ramesh M.A."/>
            <person name="Rehmeyer C.J."/>
            <person name="Roe B.A."/>
            <person name="Shenoy N."/>
            <person name="Stanke M."/>
            <person name="Ter-Hovhannisyan V."/>
            <person name="Tunlid A."/>
            <person name="Velagapudi R."/>
            <person name="Vision T.J."/>
            <person name="Zeng Q."/>
            <person name="Zolan M.E."/>
            <person name="Pukkila P.J."/>
        </authorList>
    </citation>
    <scope>NUCLEOTIDE SEQUENCE [LARGE SCALE GENOMIC DNA]</scope>
    <source>
        <strain evidence="2">Okayama-7 / 130 / ATCC MYA-4618 / FGSC 9003</strain>
    </source>
</reference>
<sequence>MRVEYENMTIDALKAKALRHLEDGGSFLMAKRQNFEVITQKILGLNKEVLKDIADRMANGGRVRPKTDEEKECFQLLNMLDHVERDLVTASF</sequence>
<dbReference type="OrthoDB" id="3254930at2759"/>
<dbReference type="GeneID" id="9378950"/>
<name>D6RMP6_COPC7</name>